<name>F0J8G7_AMBVA</name>
<evidence type="ECO:0000256" key="1">
    <source>
        <dbReference type="SAM" id="MobiDB-lite"/>
    </source>
</evidence>
<protein>
    <submittedName>
        <fullName evidence="3">Hypothetical proline-rich secreted protein 1858</fullName>
    </submittedName>
</protein>
<feature type="compositionally biased region" description="Pro residues" evidence="1">
    <location>
        <begin position="113"/>
        <end position="122"/>
    </location>
</feature>
<feature type="compositionally biased region" description="Low complexity" evidence="1">
    <location>
        <begin position="184"/>
        <end position="194"/>
    </location>
</feature>
<evidence type="ECO:0000256" key="2">
    <source>
        <dbReference type="SAM" id="SignalP"/>
    </source>
</evidence>
<feature type="non-terminal residue" evidence="3">
    <location>
        <position position="194"/>
    </location>
</feature>
<reference evidence="3" key="1">
    <citation type="journal article" date="2011" name="BMC Genomics">
        <title>A further insight into the sialome of the tropical bont tick, Amblyomma variegatum.</title>
        <authorList>
            <person name="Ribeiro J.M."/>
            <person name="Anderson J.M."/>
            <person name="Manoukis N.C."/>
            <person name="Meng Z."/>
            <person name="Francishetti I.M."/>
        </authorList>
    </citation>
    <scope>NUCLEOTIDE SEQUENCE</scope>
    <source>
        <strain evidence="3">Amb_var-1858</strain>
        <tissue evidence="3">Salivary gland</tissue>
    </source>
</reference>
<feature type="signal peptide" evidence="2">
    <location>
        <begin position="1"/>
        <end position="20"/>
    </location>
</feature>
<sequence>MKLRVYYGSIFLTFFVPSECMLPSQGPPEHPDQEPPHRPGSPPRIPARYMLGGRPGDNGPFNGNRQNLPGGAGVPPVQGPRPNPPQGHMRPRAPRPMLPAPQPLGQQQQAPRPNSPPSPLPEFPHGAFDPNPRGSPPHFPQRFLLGGHEGDVPPGLRGHIPVFAHVPAPQPPQGQGPSPPRGPAPQQQRGPGGF</sequence>
<dbReference type="AlphaFoldDB" id="F0J8G7"/>
<feature type="chain" id="PRO_5003253370" evidence="2">
    <location>
        <begin position="21"/>
        <end position="194"/>
    </location>
</feature>
<feature type="compositionally biased region" description="Pro residues" evidence="1">
    <location>
        <begin position="168"/>
        <end position="183"/>
    </location>
</feature>
<feature type="region of interest" description="Disordered" evidence="1">
    <location>
        <begin position="22"/>
        <end position="194"/>
    </location>
</feature>
<organism evidence="3">
    <name type="scientific">Amblyomma variegatum</name>
    <name type="common">Tropical bont tick</name>
    <dbReference type="NCBI Taxonomy" id="34610"/>
    <lineage>
        <taxon>Eukaryota</taxon>
        <taxon>Metazoa</taxon>
        <taxon>Ecdysozoa</taxon>
        <taxon>Arthropoda</taxon>
        <taxon>Chelicerata</taxon>
        <taxon>Arachnida</taxon>
        <taxon>Acari</taxon>
        <taxon>Parasitiformes</taxon>
        <taxon>Ixodida</taxon>
        <taxon>Ixodoidea</taxon>
        <taxon>Ixodidae</taxon>
        <taxon>Amblyomminae</taxon>
        <taxon>Amblyomma</taxon>
    </lineage>
</organism>
<evidence type="ECO:0000313" key="3">
    <source>
        <dbReference type="EMBL" id="DAA34192.1"/>
    </source>
</evidence>
<keyword evidence="2" id="KW-0732">Signal</keyword>
<accession>F0J8G7</accession>
<feature type="compositionally biased region" description="Low complexity" evidence="1">
    <location>
        <begin position="103"/>
        <end position="112"/>
    </location>
</feature>
<dbReference type="EMBL" id="BK007168">
    <property type="protein sequence ID" value="DAA34192.1"/>
    <property type="molecule type" value="mRNA"/>
</dbReference>
<proteinExistence type="evidence at transcript level"/>